<sequence>MKTFGVLLRQRLRRDRWQLVIWVLVIGLLALFSEASLKNTYGTAASRLEVMHLAIANPAIVVIRGLPQGTTLAALTFFEIYTFLALLAGLMSTFLAVRHTRAEEESGRAELLAATEAARITPTVATIAHGVIANILVALALGLAFIAGGLPAYGSFVAGAAVGGAGIAFLAVGLFTSQLMSTSRGANGLAAAIVVLAYFVRGIGDSIGTVKPDGVHMTSGWPTWLSPIGWGEQMDAWGSDNWWPLLLDLAFAAAVVAVVFVLQSQRDTGASLLAERSGRADAGRALNGPLGLAWRLQWPTVLGWAAGGAATGVLAGSLGSILSSSISNDPTLASMRKALAGIGSGGSGSLTQIFISAIFAIVGVLSAACATQVVVRLRQEEAGGTAEVLLATPLSRVRWLLEFMLVGLIAVVIVLAAAGLASGLSAVAAGDPSSMIGNSFAAAAAQLPVSLIYLGVLSLVFVVLPNWSIVIAWATLGLGAFIGIFGAFVGIPDWIHQLSPFTHTPVVTGTVDWSGGIWMIAIAIVATLAAAALIRRRDFAIA</sequence>
<keyword evidence="3" id="KW-1185">Reference proteome</keyword>
<evidence type="ECO:0000256" key="1">
    <source>
        <dbReference type="SAM" id="Phobius"/>
    </source>
</evidence>
<gene>
    <name evidence="2" type="ORF">G3T36_06560</name>
</gene>
<organism evidence="2 3">
    <name type="scientific">Leifsonia tongyongensis</name>
    <dbReference type="NCBI Taxonomy" id="1268043"/>
    <lineage>
        <taxon>Bacteria</taxon>
        <taxon>Bacillati</taxon>
        <taxon>Actinomycetota</taxon>
        <taxon>Actinomycetes</taxon>
        <taxon>Micrococcales</taxon>
        <taxon>Microbacteriaceae</taxon>
        <taxon>Leifsonia</taxon>
    </lineage>
</organism>
<dbReference type="Proteomes" id="UP000474967">
    <property type="component" value="Unassembled WGS sequence"/>
</dbReference>
<feature type="transmembrane region" description="Helical" evidence="1">
    <location>
        <begin position="20"/>
        <end position="37"/>
    </location>
</feature>
<keyword evidence="1" id="KW-0472">Membrane</keyword>
<feature type="transmembrane region" description="Helical" evidence="1">
    <location>
        <begin position="471"/>
        <end position="495"/>
    </location>
</feature>
<feature type="transmembrane region" description="Helical" evidence="1">
    <location>
        <begin position="353"/>
        <end position="375"/>
    </location>
</feature>
<reference evidence="2 3" key="1">
    <citation type="journal article" date="2014" name="J. Microbiol.">
        <title>Diaminobutyricibacter tongyongensis gen. nov., sp. nov. and Homoserinibacter gongjuensis gen. nov., sp. nov. belong to the family Microbacteriaceae.</title>
        <authorList>
            <person name="Kim S.J."/>
            <person name="Ahn J.H."/>
            <person name="Weon H.Y."/>
            <person name="Hamada M."/>
            <person name="Suzuki K."/>
            <person name="Kwon S.W."/>
        </authorList>
    </citation>
    <scope>NUCLEOTIDE SEQUENCE [LARGE SCALE GENOMIC DNA]</scope>
    <source>
        <strain evidence="2 3">NBRC 108724</strain>
    </source>
</reference>
<feature type="transmembrane region" description="Helical" evidence="1">
    <location>
        <begin position="153"/>
        <end position="174"/>
    </location>
</feature>
<feature type="transmembrane region" description="Helical" evidence="1">
    <location>
        <begin position="440"/>
        <end position="464"/>
    </location>
</feature>
<dbReference type="EMBL" id="JAAGWY010000001">
    <property type="protein sequence ID" value="NEN05530.1"/>
    <property type="molecule type" value="Genomic_DNA"/>
</dbReference>
<feature type="transmembrane region" description="Helical" evidence="1">
    <location>
        <begin position="127"/>
        <end position="147"/>
    </location>
</feature>
<accession>A0A6L9XVR6</accession>
<proteinExistence type="predicted"/>
<feature type="transmembrane region" description="Helical" evidence="1">
    <location>
        <begin position="72"/>
        <end position="97"/>
    </location>
</feature>
<dbReference type="AlphaFoldDB" id="A0A6L9XVR6"/>
<feature type="transmembrane region" description="Helical" evidence="1">
    <location>
        <begin position="242"/>
        <end position="262"/>
    </location>
</feature>
<name>A0A6L9XVR6_9MICO</name>
<feature type="transmembrane region" description="Helical" evidence="1">
    <location>
        <begin position="403"/>
        <end position="428"/>
    </location>
</feature>
<feature type="transmembrane region" description="Helical" evidence="1">
    <location>
        <begin position="186"/>
        <end position="204"/>
    </location>
</feature>
<evidence type="ECO:0000313" key="3">
    <source>
        <dbReference type="Proteomes" id="UP000474967"/>
    </source>
</evidence>
<keyword evidence="1" id="KW-1133">Transmembrane helix</keyword>
<protein>
    <recommendedName>
        <fullName evidence="4">Polyketide antibiotic transporter</fullName>
    </recommendedName>
</protein>
<feature type="transmembrane region" description="Helical" evidence="1">
    <location>
        <begin position="515"/>
        <end position="534"/>
    </location>
</feature>
<evidence type="ECO:0000313" key="2">
    <source>
        <dbReference type="EMBL" id="NEN05530.1"/>
    </source>
</evidence>
<keyword evidence="1" id="KW-0812">Transmembrane</keyword>
<comment type="caution">
    <text evidence="2">The sequence shown here is derived from an EMBL/GenBank/DDBJ whole genome shotgun (WGS) entry which is preliminary data.</text>
</comment>
<feature type="transmembrane region" description="Helical" evidence="1">
    <location>
        <begin position="301"/>
        <end position="322"/>
    </location>
</feature>
<evidence type="ECO:0008006" key="4">
    <source>
        <dbReference type="Google" id="ProtNLM"/>
    </source>
</evidence>
<dbReference type="RefSeq" id="WP_163288734.1">
    <property type="nucleotide sequence ID" value="NZ_JAAGWY010000001.1"/>
</dbReference>